<accession>A0A9Q3IXE5</accession>
<keyword evidence="2" id="KW-1185">Reference proteome</keyword>
<evidence type="ECO:0000313" key="1">
    <source>
        <dbReference type="EMBL" id="MBW0551711.1"/>
    </source>
</evidence>
<dbReference type="AlphaFoldDB" id="A0A9Q3IXE5"/>
<gene>
    <name evidence="1" type="ORF">O181_091426</name>
</gene>
<name>A0A9Q3IXE5_9BASI</name>
<protein>
    <submittedName>
        <fullName evidence="1">Uncharacterized protein</fullName>
    </submittedName>
</protein>
<dbReference type="EMBL" id="AVOT02057646">
    <property type="protein sequence ID" value="MBW0551711.1"/>
    <property type="molecule type" value="Genomic_DNA"/>
</dbReference>
<proteinExistence type="predicted"/>
<dbReference type="Proteomes" id="UP000765509">
    <property type="component" value="Unassembled WGS sequence"/>
</dbReference>
<evidence type="ECO:0000313" key="2">
    <source>
        <dbReference type="Proteomes" id="UP000765509"/>
    </source>
</evidence>
<organism evidence="1 2">
    <name type="scientific">Austropuccinia psidii MF-1</name>
    <dbReference type="NCBI Taxonomy" id="1389203"/>
    <lineage>
        <taxon>Eukaryota</taxon>
        <taxon>Fungi</taxon>
        <taxon>Dikarya</taxon>
        <taxon>Basidiomycota</taxon>
        <taxon>Pucciniomycotina</taxon>
        <taxon>Pucciniomycetes</taxon>
        <taxon>Pucciniales</taxon>
        <taxon>Sphaerophragmiaceae</taxon>
        <taxon>Austropuccinia</taxon>
    </lineage>
</organism>
<comment type="caution">
    <text evidence="1">The sequence shown here is derived from an EMBL/GenBank/DDBJ whole genome shotgun (WGS) entry which is preliminary data.</text>
</comment>
<sequence>MNPRAQSYWYGYLDFITAFGTKELEELLFGYPLHPSNNTAFWDWVNAPSSTLPSPPALATLLEASPPSSSLEEVPEAAMAFYSFFEGEYDPCLFVPNPFDYFLGNEASNLSSITFNDGYTKPFHPYNLRPRDCNGHVVKPSR</sequence>
<reference evidence="1" key="1">
    <citation type="submission" date="2021-03" db="EMBL/GenBank/DDBJ databases">
        <title>Draft genome sequence of rust myrtle Austropuccinia psidii MF-1, a brazilian biotype.</title>
        <authorList>
            <person name="Quecine M.C."/>
            <person name="Pachon D.M.R."/>
            <person name="Bonatelli M.L."/>
            <person name="Correr F.H."/>
            <person name="Franceschini L.M."/>
            <person name="Leite T.F."/>
            <person name="Margarido G.R.A."/>
            <person name="Almeida C.A."/>
            <person name="Ferrarezi J.A."/>
            <person name="Labate C.A."/>
        </authorList>
    </citation>
    <scope>NUCLEOTIDE SEQUENCE</scope>
    <source>
        <strain evidence="1">MF-1</strain>
    </source>
</reference>